<keyword evidence="12" id="KW-1185">Reference proteome</keyword>
<evidence type="ECO:0000256" key="2">
    <source>
        <dbReference type="ARBA" id="ARBA00022801"/>
    </source>
</evidence>
<dbReference type="Gene3D" id="2.60.40.10">
    <property type="entry name" value="Immunoglobulins"/>
    <property type="match status" value="3"/>
</dbReference>
<feature type="region of interest" description="Disordered" evidence="4">
    <location>
        <begin position="521"/>
        <end position="547"/>
    </location>
</feature>
<evidence type="ECO:0000256" key="4">
    <source>
        <dbReference type="SAM" id="MobiDB-lite"/>
    </source>
</evidence>
<evidence type="ECO:0000259" key="8">
    <source>
        <dbReference type="Pfam" id="PF16355"/>
    </source>
</evidence>
<dbReference type="Gene3D" id="3.20.20.80">
    <property type="entry name" value="Glycosidases"/>
    <property type="match status" value="1"/>
</dbReference>
<dbReference type="InterPro" id="IPR054593">
    <property type="entry name" value="Beta-mannosidase-like_N2"/>
</dbReference>
<comment type="similarity">
    <text evidence="1">Belongs to the glycosyl hydrolase 2 family.</text>
</comment>
<dbReference type="PANTHER" id="PTHR42732:SF1">
    <property type="entry name" value="BETA-MANNOSIDASE"/>
    <property type="match status" value="1"/>
</dbReference>
<dbReference type="Pfam" id="PF22666">
    <property type="entry name" value="Glyco_hydro_2_N2"/>
    <property type="match status" value="1"/>
</dbReference>
<feature type="region of interest" description="Disordered" evidence="4">
    <location>
        <begin position="824"/>
        <end position="846"/>
    </location>
</feature>
<comment type="caution">
    <text evidence="11">The sequence shown here is derived from an EMBL/GenBank/DDBJ whole genome shotgun (WGS) entry which is preliminary data.</text>
</comment>
<feature type="domain" description="Glycoside hydrolase family 2 catalytic" evidence="7">
    <location>
        <begin position="327"/>
        <end position="463"/>
    </location>
</feature>
<dbReference type="InterPro" id="IPR040605">
    <property type="entry name" value="Glyco_hydro2_dom5"/>
</dbReference>
<dbReference type="SUPFAM" id="SSF49303">
    <property type="entry name" value="beta-Galactosidase/glucuronidase domain"/>
    <property type="match status" value="1"/>
</dbReference>
<dbReference type="Pfam" id="PF00703">
    <property type="entry name" value="Glyco_hydro_2"/>
    <property type="match status" value="1"/>
</dbReference>
<gene>
    <name evidence="11" type="ORF">N7U62_11755</name>
</gene>
<dbReference type="Gene3D" id="2.60.120.260">
    <property type="entry name" value="Galactose-binding domain-like"/>
    <property type="match status" value="2"/>
</dbReference>
<dbReference type="EMBL" id="JAOYOD010000001">
    <property type="protein sequence ID" value="MCV9387343.1"/>
    <property type="molecule type" value="Genomic_DNA"/>
</dbReference>
<feature type="domain" description="DUF4982" evidence="8">
    <location>
        <begin position="639"/>
        <end position="698"/>
    </location>
</feature>
<accession>A0ABT3CVS7</accession>
<protein>
    <submittedName>
        <fullName evidence="11">DUF4982 domain-containing protein</fullName>
    </submittedName>
</protein>
<dbReference type="InterPro" id="IPR032311">
    <property type="entry name" value="DUF4982"/>
</dbReference>
<proteinExistence type="inferred from homology"/>
<evidence type="ECO:0000256" key="5">
    <source>
        <dbReference type="SAM" id="SignalP"/>
    </source>
</evidence>
<dbReference type="SUPFAM" id="SSF49785">
    <property type="entry name" value="Galactose-binding domain-like"/>
    <property type="match status" value="1"/>
</dbReference>
<organism evidence="11 12">
    <name type="scientific">Reichenbachiella ulvae</name>
    <dbReference type="NCBI Taxonomy" id="2980104"/>
    <lineage>
        <taxon>Bacteria</taxon>
        <taxon>Pseudomonadati</taxon>
        <taxon>Bacteroidota</taxon>
        <taxon>Cytophagia</taxon>
        <taxon>Cytophagales</taxon>
        <taxon>Reichenbachiellaceae</taxon>
        <taxon>Reichenbachiella</taxon>
    </lineage>
</organism>
<feature type="signal peptide" evidence="5">
    <location>
        <begin position="1"/>
        <end position="27"/>
    </location>
</feature>
<dbReference type="InterPro" id="IPR006103">
    <property type="entry name" value="Glyco_hydro_2_cat"/>
</dbReference>
<keyword evidence="3" id="KW-0326">Glycosidase</keyword>
<feature type="domain" description="Glycoside hydrolase family 2 immunoglobulin-like beta-sandwich" evidence="6">
    <location>
        <begin position="228"/>
        <end position="322"/>
    </location>
</feature>
<dbReference type="InterPro" id="IPR008979">
    <property type="entry name" value="Galactose-bd-like_sf"/>
</dbReference>
<evidence type="ECO:0000259" key="9">
    <source>
        <dbReference type="Pfam" id="PF18565"/>
    </source>
</evidence>
<dbReference type="Pfam" id="PF02836">
    <property type="entry name" value="Glyco_hydro_2_C"/>
    <property type="match status" value="1"/>
</dbReference>
<evidence type="ECO:0000259" key="7">
    <source>
        <dbReference type="Pfam" id="PF02836"/>
    </source>
</evidence>
<dbReference type="InterPro" id="IPR006102">
    <property type="entry name" value="Ig-like_GH2"/>
</dbReference>
<dbReference type="InterPro" id="IPR013783">
    <property type="entry name" value="Ig-like_fold"/>
</dbReference>
<evidence type="ECO:0000256" key="3">
    <source>
        <dbReference type="ARBA" id="ARBA00023295"/>
    </source>
</evidence>
<evidence type="ECO:0000313" key="12">
    <source>
        <dbReference type="Proteomes" id="UP001300692"/>
    </source>
</evidence>
<dbReference type="Pfam" id="PF18565">
    <property type="entry name" value="Glyco_hydro2_C5"/>
    <property type="match status" value="1"/>
</dbReference>
<reference evidence="11 12" key="1">
    <citation type="submission" date="2022-10" db="EMBL/GenBank/DDBJ databases">
        <title>Comparative genomics and taxonomic characterization of three novel marine species of genus Reichenbachiella exhibiting antioxidant and polysaccharide degradation activities.</title>
        <authorList>
            <person name="Muhammad N."/>
            <person name="Lee Y.-J."/>
            <person name="Ko J."/>
            <person name="Kim S.-G."/>
        </authorList>
    </citation>
    <scope>NUCLEOTIDE SEQUENCE [LARGE SCALE GENOMIC DNA]</scope>
    <source>
        <strain evidence="11 12">ABR2-5</strain>
    </source>
</reference>
<feature type="domain" description="Beta-mannosidase-like galactose-binding" evidence="10">
    <location>
        <begin position="87"/>
        <end position="178"/>
    </location>
</feature>
<dbReference type="RefSeq" id="WP_264138167.1">
    <property type="nucleotide sequence ID" value="NZ_JAOYOD010000001.1"/>
</dbReference>
<dbReference type="InterPro" id="IPR036156">
    <property type="entry name" value="Beta-gal/glucu_dom_sf"/>
</dbReference>
<keyword evidence="5" id="KW-0732">Signal</keyword>
<dbReference type="InterPro" id="IPR017853">
    <property type="entry name" value="GH"/>
</dbReference>
<dbReference type="PANTHER" id="PTHR42732">
    <property type="entry name" value="BETA-GALACTOSIDASE"/>
    <property type="match status" value="1"/>
</dbReference>
<evidence type="ECO:0000259" key="6">
    <source>
        <dbReference type="Pfam" id="PF00703"/>
    </source>
</evidence>
<evidence type="ECO:0000313" key="11">
    <source>
        <dbReference type="EMBL" id="MCV9387343.1"/>
    </source>
</evidence>
<keyword evidence="2" id="KW-0378">Hydrolase</keyword>
<evidence type="ECO:0000259" key="10">
    <source>
        <dbReference type="Pfam" id="PF22666"/>
    </source>
</evidence>
<sequence length="1003" mass="113277">MKFLESIKLKALLGLVLTLFYFSEGGAQNPSADLRTKYNFNQEWKLLVGDPEGAEKVGHNDDQWKEVTLPYAWNENEAYKNDIHNLSTGIAWYRKQFQLPKDLEGKKVFLEFEGVRQGGDFYVNGQYIGHHDNGVMAFGFDISELVNFGSESNTLAVRTDNSWDYKELHTGVKHQWNNDNFNANYGGLPKNVYLHVSDRLYQTLPLFSTLGTTGVYVYAREFDIPGRKAVIFAESQVKNEYAVAKTFQYQVEIRDMDGETIKVMDGNSVTISPGGVATAKASAMVEGLNFWSWGYGYLYDVYTRLKMDGQVIDEVKTTTGFRKTEFANGMIKLNDRVIMVKGYAQRTSNEWPAVGMSVPAWLSDYSNRLMVETNANLVRWMHVTPWKQDVESCDRVGLMQAMPAGDAEKDVKGRQWEQRVELMRDAIIYNRNNPSIVFYEGGNESISEVHMKELKDVRDQYDPYGGRAAGSREMLDSEVAEYGGEMLYINKSADIPFWATEYSRDEGLRKYWDEFSPPYHKDGDGGTDHTNINGTKVKDASPYNRNQDSHAKEDVIRWYDYWRERPGTGKRVSSGGVNIIFTDTNTHYRGAENYRRSGEADPMRIPKDGFYAHQVMWDGWVDTESRMAHLMGHWNYKEGTVKDMYAVSSAEKVELFVNGKSKGFGERSYHFLFTFEDIKWEEGSVKVVGYDESGKAVCEDENVTAGEPVAIRLTTLTNPTGFKADGADMALIEVEVVDAQGRRNPIAFNEIDFSLDGQAEWLGGIAQGPDNYILSKKLPVELGVNRVLIRSTTKAGKISLTAKSEGLNSASIKLKTQPIEVEGGLSDKLPGADLPSNLERGPTPLEPSYEVTRVPVEIVSATAGINSDQARQSFDDNELSNWSNNNILEQGWIKYQFDSSYQVSEVVLKMNSWRRRSYPIEIKVGDKTVFKGNTERSLGYITIPFEPVSGDNLTVKLIGTTINEDAFNIVEITGKKDLVKDGYREEEPPEGILSIVEIEVYQE</sequence>
<dbReference type="SUPFAM" id="SSF51445">
    <property type="entry name" value="(Trans)glycosidases"/>
    <property type="match status" value="1"/>
</dbReference>
<feature type="chain" id="PRO_5045957054" evidence="5">
    <location>
        <begin position="28"/>
        <end position="1003"/>
    </location>
</feature>
<name>A0ABT3CVS7_9BACT</name>
<dbReference type="InterPro" id="IPR051913">
    <property type="entry name" value="GH2_Domain-Containing"/>
</dbReference>
<feature type="domain" description="Glycoside hydrolase family 2" evidence="9">
    <location>
        <begin position="719"/>
        <end position="813"/>
    </location>
</feature>
<dbReference type="Proteomes" id="UP001300692">
    <property type="component" value="Unassembled WGS sequence"/>
</dbReference>
<dbReference type="Pfam" id="PF16355">
    <property type="entry name" value="DUF4982"/>
    <property type="match status" value="1"/>
</dbReference>
<evidence type="ECO:0000256" key="1">
    <source>
        <dbReference type="ARBA" id="ARBA00007401"/>
    </source>
</evidence>